<keyword evidence="8" id="KW-1185">Reference proteome</keyword>
<dbReference type="Proteomes" id="UP001162085">
    <property type="component" value="Chromosome 10"/>
</dbReference>
<proteinExistence type="inferred from homology"/>
<dbReference type="Gene3D" id="3.60.160.10">
    <property type="entry name" value="Mitochondrial biogenesis AIM24"/>
    <property type="match status" value="1"/>
</dbReference>
<reference evidence="7" key="1">
    <citation type="submission" date="2022-10" db="EMBL/GenBank/DDBJ databases">
        <authorList>
            <person name="Byrne P K."/>
        </authorList>
    </citation>
    <scope>NUCLEOTIDE SEQUENCE</scope>
    <source>
        <strain evidence="7">ZP964</strain>
    </source>
</reference>
<dbReference type="InterPro" id="IPR036983">
    <property type="entry name" value="AIM24_sf"/>
</dbReference>
<protein>
    <recommendedName>
        <fullName evidence="3 6">Altered inheritance of mitochondria protein 24, mitochondrial</fullName>
    </recommendedName>
</protein>
<comment type="similarity">
    <text evidence="2 6">Belongs to the AIM24 family.</text>
</comment>
<name>A0ABN8WF63_SACUV</name>
<gene>
    <name evidence="7" type="primary">SUVZ10G2650</name>
    <name evidence="7" type="ORF">SUVZ_10G2650</name>
</gene>
<evidence type="ECO:0000256" key="4">
    <source>
        <dbReference type="ARBA" id="ARBA00022946"/>
    </source>
</evidence>
<sequence length="396" mass="44242">MISSRVNARVWQRYISILGPQAAKAESNVVSKERTYIEELSKDIATSRFKLVDQNGQIASLTVQPDIPICIKKDCLVSIHNLNHLSLSYKWLNFWSNLIKFRSFRSSLFHKIIGSSSLQILASPNFQRSGRSFNSSRSLSVLNLTGTKDWNVFGKDSIIAFEQNSSLEIKSPILPTPRTLASSSLKSRLPSKFQILNGRGNVLVCGGGSVYSIELIDENDKILVNSRNILAINGQSQLDIANSVERQELHVEAAEIGDESSGKGVPKLITNPTLQSAYGHTVRFFKRMGSWFRNQYEKRYIYGIDSYFMKVKGPRTILIQTHEMTTSKDNILSKITSKGHVKKNTENGNEGNGTLEDRVASDVNSKIIELANRPSLFIATVSKNGKIDFQSTSKFT</sequence>
<organism evidence="7 8">
    <name type="scientific">Saccharomyces uvarum</name>
    <name type="common">Yeast</name>
    <name type="synonym">Saccharomyces bayanus var. uvarum</name>
    <dbReference type="NCBI Taxonomy" id="230603"/>
    <lineage>
        <taxon>Eukaryota</taxon>
        <taxon>Fungi</taxon>
        <taxon>Dikarya</taxon>
        <taxon>Ascomycota</taxon>
        <taxon>Saccharomycotina</taxon>
        <taxon>Saccharomycetes</taxon>
        <taxon>Saccharomycetales</taxon>
        <taxon>Saccharomycetaceae</taxon>
        <taxon>Saccharomyces</taxon>
    </lineage>
</organism>
<dbReference type="EMBL" id="OX365937">
    <property type="protein sequence ID" value="CAI4045177.1"/>
    <property type="molecule type" value="Genomic_DNA"/>
</dbReference>
<keyword evidence="5 6" id="KW-0496">Mitochondrion</keyword>
<dbReference type="PANTHER" id="PTHR36959">
    <property type="entry name" value="ALTERED INHERITANCE OF MITOCHONDRIA PROTEIN 24, MITOCHONDRIAL"/>
    <property type="match status" value="1"/>
</dbReference>
<evidence type="ECO:0000313" key="8">
    <source>
        <dbReference type="Proteomes" id="UP001162085"/>
    </source>
</evidence>
<evidence type="ECO:0000256" key="6">
    <source>
        <dbReference type="RuleBase" id="RU363045"/>
    </source>
</evidence>
<keyword evidence="4" id="KW-0809">Transit peptide</keyword>
<evidence type="ECO:0000256" key="1">
    <source>
        <dbReference type="ARBA" id="ARBA00004173"/>
    </source>
</evidence>
<evidence type="ECO:0000313" key="7">
    <source>
        <dbReference type="EMBL" id="CAI4045177.1"/>
    </source>
</evidence>
<dbReference type="InterPro" id="IPR002838">
    <property type="entry name" value="AIM24"/>
</dbReference>
<dbReference type="PANTHER" id="PTHR36959:SF2">
    <property type="entry name" value="ALTERED INHERITANCE OF MITOCHONDRIA PROTEIN 24, MITOCHONDRIAL"/>
    <property type="match status" value="1"/>
</dbReference>
<accession>A0ABN8WF63</accession>
<evidence type="ECO:0000256" key="5">
    <source>
        <dbReference type="ARBA" id="ARBA00023128"/>
    </source>
</evidence>
<evidence type="ECO:0000256" key="3">
    <source>
        <dbReference type="ARBA" id="ARBA00013287"/>
    </source>
</evidence>
<dbReference type="Pfam" id="PF01987">
    <property type="entry name" value="AIM24"/>
    <property type="match status" value="1"/>
</dbReference>
<evidence type="ECO:0000256" key="2">
    <source>
        <dbReference type="ARBA" id="ARBA00009322"/>
    </source>
</evidence>
<comment type="subcellular location">
    <subcellularLocation>
        <location evidence="1 6">Mitochondrion</location>
    </subcellularLocation>
</comment>